<protein>
    <submittedName>
        <fullName evidence="2">Uncharacterized protein</fullName>
    </submittedName>
</protein>
<keyword evidence="3" id="KW-1185">Reference proteome</keyword>
<keyword evidence="1" id="KW-0732">Signal</keyword>
<evidence type="ECO:0000313" key="2">
    <source>
        <dbReference type="EMBL" id="KII68849.1"/>
    </source>
</evidence>
<reference evidence="2 3" key="1">
    <citation type="journal article" date="2014" name="Genome Biol. Evol.">
        <title>The genome of the myxosporean Thelohanellus kitauei shows adaptations to nutrient acquisition within its fish host.</title>
        <authorList>
            <person name="Yang Y."/>
            <person name="Xiong J."/>
            <person name="Zhou Z."/>
            <person name="Huo F."/>
            <person name="Miao W."/>
            <person name="Ran C."/>
            <person name="Liu Y."/>
            <person name="Zhang J."/>
            <person name="Feng J."/>
            <person name="Wang M."/>
            <person name="Wang M."/>
            <person name="Wang L."/>
            <person name="Yao B."/>
        </authorList>
    </citation>
    <scope>NUCLEOTIDE SEQUENCE [LARGE SCALE GENOMIC DNA]</scope>
    <source>
        <strain evidence="2">Wuqing</strain>
    </source>
</reference>
<comment type="caution">
    <text evidence="2">The sequence shown here is derived from an EMBL/GenBank/DDBJ whole genome shotgun (WGS) entry which is preliminary data.</text>
</comment>
<dbReference type="AlphaFoldDB" id="A0A0C2ITT8"/>
<dbReference type="Gene3D" id="2.130.10.130">
    <property type="entry name" value="Integrin alpha, N-terminal"/>
    <property type="match status" value="1"/>
</dbReference>
<dbReference type="Proteomes" id="UP000031668">
    <property type="component" value="Unassembled WGS sequence"/>
</dbReference>
<gene>
    <name evidence="2" type="ORF">RF11_03055</name>
</gene>
<accession>A0A0C2ITT8</accession>
<proteinExistence type="predicted"/>
<evidence type="ECO:0000256" key="1">
    <source>
        <dbReference type="SAM" id="SignalP"/>
    </source>
</evidence>
<name>A0A0C2ITT8_THEKT</name>
<feature type="signal peptide" evidence="1">
    <location>
        <begin position="1"/>
        <end position="26"/>
    </location>
</feature>
<feature type="chain" id="PRO_5002162712" evidence="1">
    <location>
        <begin position="27"/>
        <end position="148"/>
    </location>
</feature>
<dbReference type="InterPro" id="IPR028994">
    <property type="entry name" value="Integrin_alpha_N"/>
</dbReference>
<sequence>MRITIMLHLVMMSAVVFICQFISANGKNPSMFSLKKSFSFKLKVNENPINIDKDISSDSEDLDRKKSLFGFSVVVSDDNKFFIVSAPGFQFNDKTYGDVFKCSVSDLENSCVSLLTDDIRDQMIRKLAHYPLVYTSNLNDLETDQICD</sequence>
<organism evidence="2 3">
    <name type="scientific">Thelohanellus kitauei</name>
    <name type="common">Myxosporean</name>
    <dbReference type="NCBI Taxonomy" id="669202"/>
    <lineage>
        <taxon>Eukaryota</taxon>
        <taxon>Metazoa</taxon>
        <taxon>Cnidaria</taxon>
        <taxon>Myxozoa</taxon>
        <taxon>Myxosporea</taxon>
        <taxon>Bivalvulida</taxon>
        <taxon>Platysporina</taxon>
        <taxon>Myxobolidae</taxon>
        <taxon>Thelohanellus</taxon>
    </lineage>
</organism>
<dbReference type="EMBL" id="JWZT01002700">
    <property type="protein sequence ID" value="KII68849.1"/>
    <property type="molecule type" value="Genomic_DNA"/>
</dbReference>
<evidence type="ECO:0000313" key="3">
    <source>
        <dbReference type="Proteomes" id="UP000031668"/>
    </source>
</evidence>